<protein>
    <recommendedName>
        <fullName evidence="3">SGNH hydrolase-type esterase domain-containing protein</fullName>
    </recommendedName>
</protein>
<dbReference type="eggNOG" id="COG2755">
    <property type="taxonomic scope" value="Bacteria"/>
</dbReference>
<sequence>MLAVDILNFSKSIFKRKSILVLGDSHASVFDLLRMHLSILSYQIFVKSVGGATASGLENPNSKTRSLTIFNKAFSDKQPDIVILQLGEVDTGFVIWFRAEKYNVPVADMMDKALINYQKLIEEYNQKAKVVVVSAPLPTIKDGQSWGEIANARKDIVTSQVERTNLTVEFNLAIQKYCLKQNISYINLDAECRNEQGLIKEEYLNSDPNDHHYEQKKYCNLLSNHLNKELE</sequence>
<evidence type="ECO:0000313" key="1">
    <source>
        <dbReference type="EMBL" id="AGH46293.1"/>
    </source>
</evidence>
<dbReference type="KEGG" id="gps:C427_4188"/>
<evidence type="ECO:0000313" key="2">
    <source>
        <dbReference type="Proteomes" id="UP000011864"/>
    </source>
</evidence>
<dbReference type="EMBL" id="CP003837">
    <property type="protein sequence ID" value="AGH46293.1"/>
    <property type="molecule type" value="Genomic_DNA"/>
</dbReference>
<dbReference type="RefSeq" id="WP_007643676.1">
    <property type="nucleotide sequence ID" value="NC_020514.1"/>
</dbReference>
<dbReference type="PATRIC" id="fig|1129794.4.peg.4168"/>
<organism evidence="1 2">
    <name type="scientific">Paraglaciecola psychrophila 170</name>
    <dbReference type="NCBI Taxonomy" id="1129794"/>
    <lineage>
        <taxon>Bacteria</taxon>
        <taxon>Pseudomonadati</taxon>
        <taxon>Pseudomonadota</taxon>
        <taxon>Gammaproteobacteria</taxon>
        <taxon>Alteromonadales</taxon>
        <taxon>Alteromonadaceae</taxon>
        <taxon>Paraglaciecola</taxon>
    </lineage>
</organism>
<name>K7AIY6_9ALTE</name>
<evidence type="ECO:0008006" key="3">
    <source>
        <dbReference type="Google" id="ProtNLM"/>
    </source>
</evidence>
<dbReference type="OrthoDB" id="8449487at2"/>
<dbReference type="Gene3D" id="3.40.50.1110">
    <property type="entry name" value="SGNH hydrolase"/>
    <property type="match status" value="1"/>
</dbReference>
<dbReference type="HOGENOM" id="CLU_084128_0_0_6"/>
<proteinExistence type="predicted"/>
<accession>K7AIY6</accession>
<dbReference type="SUPFAM" id="SSF52266">
    <property type="entry name" value="SGNH hydrolase"/>
    <property type="match status" value="1"/>
</dbReference>
<dbReference type="InterPro" id="IPR036514">
    <property type="entry name" value="SGNH_hydro_sf"/>
</dbReference>
<dbReference type="AlphaFoldDB" id="K7AIY6"/>
<keyword evidence="2" id="KW-1185">Reference proteome</keyword>
<dbReference type="GO" id="GO:0016788">
    <property type="term" value="F:hydrolase activity, acting on ester bonds"/>
    <property type="evidence" value="ECO:0007669"/>
    <property type="project" value="UniProtKB-ARBA"/>
</dbReference>
<gene>
    <name evidence="1" type="ORF">C427_4188</name>
</gene>
<reference evidence="1 2" key="1">
    <citation type="journal article" date="2013" name="Genome Announc.">
        <title>Complete Genome Sequence of Glaciecola psychrophila Strain 170T.</title>
        <authorList>
            <person name="Yin J."/>
            <person name="Chen J."/>
            <person name="Liu G."/>
            <person name="Yu Y."/>
            <person name="Song L."/>
            <person name="Wang X."/>
            <person name="Qu X."/>
        </authorList>
    </citation>
    <scope>NUCLEOTIDE SEQUENCE [LARGE SCALE GENOMIC DNA]</scope>
    <source>
        <strain evidence="1 2">170</strain>
    </source>
</reference>
<dbReference type="STRING" id="1129794.C427_4188"/>
<dbReference type="Proteomes" id="UP000011864">
    <property type="component" value="Chromosome"/>
</dbReference>